<reference evidence="2 3" key="1">
    <citation type="submission" date="2024-05" db="EMBL/GenBank/DDBJ databases">
        <title>A draft genome resource for the thread blight pathogen Marasmius tenuissimus strain MS-2.</title>
        <authorList>
            <person name="Yulfo-Soto G.E."/>
            <person name="Baruah I.K."/>
            <person name="Amoako-Attah I."/>
            <person name="Bukari Y."/>
            <person name="Meinhardt L.W."/>
            <person name="Bailey B.A."/>
            <person name="Cohen S.P."/>
        </authorList>
    </citation>
    <scope>NUCLEOTIDE SEQUENCE [LARGE SCALE GENOMIC DNA]</scope>
    <source>
        <strain evidence="2 3">MS-2</strain>
    </source>
</reference>
<evidence type="ECO:0008006" key="4">
    <source>
        <dbReference type="Google" id="ProtNLM"/>
    </source>
</evidence>
<comment type="caution">
    <text evidence="2">The sequence shown here is derived from an EMBL/GenBank/DDBJ whole genome shotgun (WGS) entry which is preliminary data.</text>
</comment>
<keyword evidence="3" id="KW-1185">Reference proteome</keyword>
<organism evidence="2 3">
    <name type="scientific">Marasmius tenuissimus</name>
    <dbReference type="NCBI Taxonomy" id="585030"/>
    <lineage>
        <taxon>Eukaryota</taxon>
        <taxon>Fungi</taxon>
        <taxon>Dikarya</taxon>
        <taxon>Basidiomycota</taxon>
        <taxon>Agaricomycotina</taxon>
        <taxon>Agaricomycetes</taxon>
        <taxon>Agaricomycetidae</taxon>
        <taxon>Agaricales</taxon>
        <taxon>Marasmiineae</taxon>
        <taxon>Marasmiaceae</taxon>
        <taxon>Marasmius</taxon>
    </lineage>
</organism>
<accession>A0ABR2ZIF5</accession>
<evidence type="ECO:0000313" key="2">
    <source>
        <dbReference type="EMBL" id="KAL0060513.1"/>
    </source>
</evidence>
<protein>
    <recommendedName>
        <fullName evidence="4">Amidohydrolase-related domain-containing protein</fullName>
    </recommendedName>
</protein>
<dbReference type="InterPro" id="IPR011059">
    <property type="entry name" value="Metal-dep_hydrolase_composite"/>
</dbReference>
<dbReference type="SUPFAM" id="SSF51338">
    <property type="entry name" value="Composite domain of metallo-dependent hydrolases"/>
    <property type="match status" value="1"/>
</dbReference>
<dbReference type="Gene3D" id="2.30.40.10">
    <property type="entry name" value="Urease, subunit C, domain 1"/>
    <property type="match status" value="1"/>
</dbReference>
<gene>
    <name evidence="2" type="ORF">AAF712_012703</name>
</gene>
<proteinExistence type="predicted"/>
<name>A0ABR2ZIF5_9AGAR</name>
<evidence type="ECO:0000256" key="1">
    <source>
        <dbReference type="SAM" id="MobiDB-lite"/>
    </source>
</evidence>
<dbReference type="EMBL" id="JBBXMP010000173">
    <property type="protein sequence ID" value="KAL0060513.1"/>
    <property type="molecule type" value="Genomic_DNA"/>
</dbReference>
<sequence length="205" mass="22117">MCPSEHLPSPPKDFYNRTQSDRFDASLAPKHPVVVRNATILTGEVAEGLEIVFGDVLLDKGIIKAVGKIGKLDGEVEEIQAHGAWVTAGIVDLHSHMGDDASPALSGSSDTNSRSVHYPAAADAPSTGSYPRCIIQAVYLGRHYDSSNPARKCQCYSVESVPHQAPMYIREAHFFNASGIAIQITIALEAPENEPCPSSRQHQID</sequence>
<dbReference type="Proteomes" id="UP001437256">
    <property type="component" value="Unassembled WGS sequence"/>
</dbReference>
<feature type="region of interest" description="Disordered" evidence="1">
    <location>
        <begin position="101"/>
        <end position="127"/>
    </location>
</feature>
<feature type="compositionally biased region" description="Polar residues" evidence="1">
    <location>
        <begin position="105"/>
        <end position="115"/>
    </location>
</feature>
<evidence type="ECO:0000313" key="3">
    <source>
        <dbReference type="Proteomes" id="UP001437256"/>
    </source>
</evidence>